<evidence type="ECO:0000313" key="2">
    <source>
        <dbReference type="EMBL" id="KAJ6649917.1"/>
    </source>
</evidence>
<evidence type="ECO:0000256" key="1">
    <source>
        <dbReference type="SAM" id="Phobius"/>
    </source>
</evidence>
<keyword evidence="1" id="KW-0472">Membrane</keyword>
<reference evidence="2" key="1">
    <citation type="submission" date="2022-07" db="EMBL/GenBank/DDBJ databases">
        <authorList>
            <person name="Trinca V."/>
            <person name="Uliana J.V.C."/>
            <person name="Torres T.T."/>
            <person name="Ward R.J."/>
            <person name="Monesi N."/>
        </authorList>
    </citation>
    <scope>NUCLEOTIDE SEQUENCE</scope>
    <source>
        <strain evidence="2">HSMRA1968</strain>
        <tissue evidence="2">Whole embryos</tissue>
    </source>
</reference>
<feature type="transmembrane region" description="Helical" evidence="1">
    <location>
        <begin position="237"/>
        <end position="260"/>
    </location>
</feature>
<proteinExistence type="predicted"/>
<sequence length="282" mass="31047">MSSSASTGVPGVFTTIRLTTYTTSFERDDKDGLPSYSQAVGISPLLHEASPGTVFGTETCISFEHSSSSTSEYGFLIRDSFGCLQAKGEVNHYDIRLQHVNGTEMLRISGQREERNVFQFQVSHKNKSIGSVTVREQGPPETSLKINHNNAFPEIVARSLVLGDFAIYRPNSMTRPLCNIQMPFADCYNSADFSGTIIFHLETGVSTEEQLLCVAAAIAFKVTMKRKATNDETESSVLGYSLGILLIIIIILLVVALSNFMEKKSCERRKAAGYPSFINKEC</sequence>
<dbReference type="OrthoDB" id="7781179at2759"/>
<protein>
    <submittedName>
        <fullName evidence="2">Uncharacterized protein</fullName>
    </submittedName>
</protein>
<dbReference type="AlphaFoldDB" id="A0A9Q0NH79"/>
<accession>A0A9Q0NH79</accession>
<evidence type="ECO:0000313" key="3">
    <source>
        <dbReference type="Proteomes" id="UP001151699"/>
    </source>
</evidence>
<gene>
    <name evidence="2" type="ORF">Bhyg_05158</name>
</gene>
<keyword evidence="1" id="KW-0812">Transmembrane</keyword>
<organism evidence="2 3">
    <name type="scientific">Pseudolycoriella hygida</name>
    <dbReference type="NCBI Taxonomy" id="35572"/>
    <lineage>
        <taxon>Eukaryota</taxon>
        <taxon>Metazoa</taxon>
        <taxon>Ecdysozoa</taxon>
        <taxon>Arthropoda</taxon>
        <taxon>Hexapoda</taxon>
        <taxon>Insecta</taxon>
        <taxon>Pterygota</taxon>
        <taxon>Neoptera</taxon>
        <taxon>Endopterygota</taxon>
        <taxon>Diptera</taxon>
        <taxon>Nematocera</taxon>
        <taxon>Sciaroidea</taxon>
        <taxon>Sciaridae</taxon>
        <taxon>Pseudolycoriella</taxon>
    </lineage>
</organism>
<keyword evidence="3" id="KW-1185">Reference proteome</keyword>
<dbReference type="Proteomes" id="UP001151699">
    <property type="component" value="Chromosome A"/>
</dbReference>
<dbReference type="EMBL" id="WJQU01000001">
    <property type="protein sequence ID" value="KAJ6649917.1"/>
    <property type="molecule type" value="Genomic_DNA"/>
</dbReference>
<keyword evidence="1" id="KW-1133">Transmembrane helix</keyword>
<name>A0A9Q0NH79_9DIPT</name>
<comment type="caution">
    <text evidence="2">The sequence shown here is derived from an EMBL/GenBank/DDBJ whole genome shotgun (WGS) entry which is preliminary data.</text>
</comment>